<evidence type="ECO:0000256" key="1">
    <source>
        <dbReference type="SAM" id="SignalP"/>
    </source>
</evidence>
<dbReference type="AlphaFoldDB" id="G7IC48"/>
<accession>A0A0C3UU29</accession>
<dbReference type="GO" id="GO:0004386">
    <property type="term" value="F:helicase activity"/>
    <property type="evidence" value="ECO:0007669"/>
    <property type="project" value="UniProtKB-KW"/>
</dbReference>
<keyword evidence="1" id="KW-0732">Signal</keyword>
<sequence>MAGRNFRWLPTLFLIWTDFGGLCKETRLIITRMKRYVLEVKVISGSCVGDIVFIPRLSLEPRDMRISLKNVGVYLPTHVFSHGKLYVAISSVTSIEGLKILITDW</sequence>
<dbReference type="Proteomes" id="UP000002051">
    <property type="component" value="Unassembled WGS sequence"/>
</dbReference>
<accession>G7IC48</accession>
<keyword evidence="2" id="KW-0067">ATP-binding</keyword>
<gene>
    <name evidence="2" type="ordered locus">MTR_1g102100</name>
</gene>
<organism evidence="2 4">
    <name type="scientific">Medicago truncatula</name>
    <name type="common">Barrel medic</name>
    <name type="synonym">Medicago tribuloides</name>
    <dbReference type="NCBI Taxonomy" id="3880"/>
    <lineage>
        <taxon>Eukaryota</taxon>
        <taxon>Viridiplantae</taxon>
        <taxon>Streptophyta</taxon>
        <taxon>Embryophyta</taxon>
        <taxon>Tracheophyta</taxon>
        <taxon>Spermatophyta</taxon>
        <taxon>Magnoliopsida</taxon>
        <taxon>eudicotyledons</taxon>
        <taxon>Gunneridae</taxon>
        <taxon>Pentapetalae</taxon>
        <taxon>rosids</taxon>
        <taxon>fabids</taxon>
        <taxon>Fabales</taxon>
        <taxon>Fabaceae</taxon>
        <taxon>Papilionoideae</taxon>
        <taxon>50 kb inversion clade</taxon>
        <taxon>NPAAA clade</taxon>
        <taxon>Hologalegina</taxon>
        <taxon>IRL clade</taxon>
        <taxon>Trifolieae</taxon>
        <taxon>Medicago</taxon>
    </lineage>
</organism>
<name>G7IC48_MEDTR</name>
<evidence type="ECO:0000313" key="4">
    <source>
        <dbReference type="Proteomes" id="UP000002051"/>
    </source>
</evidence>
<dbReference type="EnsemblPlants" id="AES62617">
    <property type="protein sequence ID" value="AES62617"/>
    <property type="gene ID" value="MTR_1g102100"/>
</dbReference>
<dbReference type="PaxDb" id="3880-AES62617"/>
<evidence type="ECO:0000313" key="3">
    <source>
        <dbReference type="EnsemblPlants" id="AES62617"/>
    </source>
</evidence>
<reference evidence="3" key="3">
    <citation type="submission" date="2015-04" db="UniProtKB">
        <authorList>
            <consortium name="EnsemblPlants"/>
        </authorList>
    </citation>
    <scope>IDENTIFICATION</scope>
    <source>
        <strain evidence="3">cv. Jemalong A17</strain>
    </source>
</reference>
<dbReference type="EMBL" id="CM001217">
    <property type="protein sequence ID" value="AES62617.2"/>
    <property type="molecule type" value="Genomic_DNA"/>
</dbReference>
<dbReference type="PANTHER" id="PTHR23274">
    <property type="entry name" value="DNA HELICASE-RELATED"/>
    <property type="match status" value="1"/>
</dbReference>
<dbReference type="eggNOG" id="KOG0987">
    <property type="taxonomic scope" value="Eukaryota"/>
</dbReference>
<proteinExistence type="predicted"/>
<dbReference type="HOGENOM" id="CLU_001324_4_4_1"/>
<feature type="chain" id="PRO_5014572092" evidence="1">
    <location>
        <begin position="24"/>
        <end position="105"/>
    </location>
</feature>
<protein>
    <submittedName>
        <fullName evidence="2">PIF1 helicase, putative</fullName>
    </submittedName>
</protein>
<dbReference type="STRING" id="3880.G7IC48"/>
<dbReference type="PANTHER" id="PTHR23274:SF33">
    <property type="entry name" value="ANIMAL RPA1 DOMAIN PROTEIN"/>
    <property type="match status" value="1"/>
</dbReference>
<feature type="signal peptide" evidence="1">
    <location>
        <begin position="1"/>
        <end position="23"/>
    </location>
</feature>
<keyword evidence="2" id="KW-0547">Nucleotide-binding</keyword>
<evidence type="ECO:0000313" key="2">
    <source>
        <dbReference type="EMBL" id="AES62617.2"/>
    </source>
</evidence>
<keyword evidence="2" id="KW-0347">Helicase</keyword>
<reference evidence="2 4" key="2">
    <citation type="journal article" date="2014" name="BMC Genomics">
        <title>An improved genome release (version Mt4.0) for the model legume Medicago truncatula.</title>
        <authorList>
            <person name="Tang H."/>
            <person name="Krishnakumar V."/>
            <person name="Bidwell S."/>
            <person name="Rosen B."/>
            <person name="Chan A."/>
            <person name="Zhou S."/>
            <person name="Gentzbittel L."/>
            <person name="Childs K.L."/>
            <person name="Yandell M."/>
            <person name="Gundlach H."/>
            <person name="Mayer K.F."/>
            <person name="Schwartz D.C."/>
            <person name="Town C.D."/>
        </authorList>
    </citation>
    <scope>GENOME REANNOTATION</scope>
    <source>
        <strain evidence="3 4">cv. Jemalong A17</strain>
    </source>
</reference>
<reference evidence="2 4" key="1">
    <citation type="journal article" date="2011" name="Nature">
        <title>The Medicago genome provides insight into the evolution of rhizobial symbioses.</title>
        <authorList>
            <person name="Young N.D."/>
            <person name="Debelle F."/>
            <person name="Oldroyd G.E."/>
            <person name="Geurts R."/>
            <person name="Cannon S.B."/>
            <person name="Udvardi M.K."/>
            <person name="Benedito V.A."/>
            <person name="Mayer K.F."/>
            <person name="Gouzy J."/>
            <person name="Schoof H."/>
            <person name="Van de Peer Y."/>
            <person name="Proost S."/>
            <person name="Cook D.R."/>
            <person name="Meyers B.C."/>
            <person name="Spannagl M."/>
            <person name="Cheung F."/>
            <person name="De Mita S."/>
            <person name="Krishnakumar V."/>
            <person name="Gundlach H."/>
            <person name="Zhou S."/>
            <person name="Mudge J."/>
            <person name="Bharti A.K."/>
            <person name="Murray J.D."/>
            <person name="Naoumkina M.A."/>
            <person name="Rosen B."/>
            <person name="Silverstein K.A."/>
            <person name="Tang H."/>
            <person name="Rombauts S."/>
            <person name="Zhao P.X."/>
            <person name="Zhou P."/>
            <person name="Barbe V."/>
            <person name="Bardou P."/>
            <person name="Bechner M."/>
            <person name="Bellec A."/>
            <person name="Berger A."/>
            <person name="Berges H."/>
            <person name="Bidwell S."/>
            <person name="Bisseling T."/>
            <person name="Choisne N."/>
            <person name="Couloux A."/>
            <person name="Denny R."/>
            <person name="Deshpande S."/>
            <person name="Dai X."/>
            <person name="Doyle J.J."/>
            <person name="Dudez A.M."/>
            <person name="Farmer A.D."/>
            <person name="Fouteau S."/>
            <person name="Franken C."/>
            <person name="Gibelin C."/>
            <person name="Gish J."/>
            <person name="Goldstein S."/>
            <person name="Gonzalez A.J."/>
            <person name="Green P.J."/>
            <person name="Hallab A."/>
            <person name="Hartog M."/>
            <person name="Hua A."/>
            <person name="Humphray S.J."/>
            <person name="Jeong D.H."/>
            <person name="Jing Y."/>
            <person name="Jocker A."/>
            <person name="Kenton S.M."/>
            <person name="Kim D.J."/>
            <person name="Klee K."/>
            <person name="Lai H."/>
            <person name="Lang C."/>
            <person name="Lin S."/>
            <person name="Macmil S.L."/>
            <person name="Magdelenat G."/>
            <person name="Matthews L."/>
            <person name="McCorrison J."/>
            <person name="Monaghan E.L."/>
            <person name="Mun J.H."/>
            <person name="Najar F.Z."/>
            <person name="Nicholson C."/>
            <person name="Noirot C."/>
            <person name="O'Bleness M."/>
            <person name="Paule C.R."/>
            <person name="Poulain J."/>
            <person name="Prion F."/>
            <person name="Qin B."/>
            <person name="Qu C."/>
            <person name="Retzel E.F."/>
            <person name="Riddle C."/>
            <person name="Sallet E."/>
            <person name="Samain S."/>
            <person name="Samson N."/>
            <person name="Sanders I."/>
            <person name="Saurat O."/>
            <person name="Scarpelli C."/>
            <person name="Schiex T."/>
            <person name="Segurens B."/>
            <person name="Severin A.J."/>
            <person name="Sherrier D.J."/>
            <person name="Shi R."/>
            <person name="Sims S."/>
            <person name="Singer S.R."/>
            <person name="Sinharoy S."/>
            <person name="Sterck L."/>
            <person name="Viollet A."/>
            <person name="Wang B.B."/>
            <person name="Wang K."/>
            <person name="Wang M."/>
            <person name="Wang X."/>
            <person name="Warfsmann J."/>
            <person name="Weissenbach J."/>
            <person name="White D.D."/>
            <person name="White J.D."/>
            <person name="Wiley G.B."/>
            <person name="Wincker P."/>
            <person name="Xing Y."/>
            <person name="Yang L."/>
            <person name="Yao Z."/>
            <person name="Ying F."/>
            <person name="Zhai J."/>
            <person name="Zhou L."/>
            <person name="Zuber A."/>
            <person name="Denarie J."/>
            <person name="Dixon R.A."/>
            <person name="May G.D."/>
            <person name="Schwartz D.C."/>
            <person name="Rogers J."/>
            <person name="Quetier F."/>
            <person name="Town C.D."/>
            <person name="Roe B.A."/>
        </authorList>
    </citation>
    <scope>NUCLEOTIDE SEQUENCE [LARGE SCALE GENOMIC DNA]</scope>
    <source>
        <strain evidence="2">A17</strain>
        <strain evidence="3 4">cv. Jemalong A17</strain>
    </source>
</reference>
<keyword evidence="4" id="KW-1185">Reference proteome</keyword>
<keyword evidence="2" id="KW-0378">Hydrolase</keyword>